<evidence type="ECO:0000313" key="4">
    <source>
        <dbReference type="EMBL" id="KKI52166.1"/>
    </source>
</evidence>
<keyword evidence="2" id="KW-0472">Membrane</keyword>
<keyword evidence="2" id="KW-0812">Transmembrane</keyword>
<dbReference type="EMBL" id="LAYJ01000033">
    <property type="protein sequence ID" value="KKI52166.1"/>
    <property type="molecule type" value="Genomic_DNA"/>
</dbReference>
<evidence type="ECO:0000256" key="2">
    <source>
        <dbReference type="SAM" id="Phobius"/>
    </source>
</evidence>
<dbReference type="PATRIC" id="fig|270498.16.peg.2882"/>
<evidence type="ECO:0000256" key="3">
    <source>
        <dbReference type="SAM" id="SignalP"/>
    </source>
</evidence>
<evidence type="ECO:0008006" key="6">
    <source>
        <dbReference type="Google" id="ProtNLM"/>
    </source>
</evidence>
<feature type="signal peptide" evidence="3">
    <location>
        <begin position="1"/>
        <end position="22"/>
    </location>
</feature>
<gene>
    <name evidence="4" type="ORF">CHK_0274</name>
</gene>
<proteinExistence type="predicted"/>
<dbReference type="RefSeq" id="WP_046442190.1">
    <property type="nucleotide sequence ID" value="NZ_LAYJ01000033.1"/>
</dbReference>
<keyword evidence="2" id="KW-1133">Transmembrane helix</keyword>
<dbReference type="OrthoDB" id="9952115at2"/>
<feature type="transmembrane region" description="Helical" evidence="2">
    <location>
        <begin position="275"/>
        <end position="296"/>
    </location>
</feature>
<keyword evidence="3" id="KW-0732">Signal</keyword>
<dbReference type="Proteomes" id="UP000034076">
    <property type="component" value="Unassembled WGS sequence"/>
</dbReference>
<name>A0A0M2NMF3_9FIRM</name>
<keyword evidence="5" id="KW-1185">Reference proteome</keyword>
<accession>A0A0M2NMF3</accession>
<reference evidence="4 5" key="1">
    <citation type="submission" date="2015-04" db="EMBL/GenBank/DDBJ databases">
        <title>Draft genome sequence of bacteremic isolate Catabacter hongkongensis type strain HKU16T.</title>
        <authorList>
            <person name="Lau S.K."/>
            <person name="Teng J.L."/>
            <person name="Huang Y."/>
            <person name="Curreem S.O."/>
            <person name="Tsui S.K."/>
            <person name="Woo P.C."/>
        </authorList>
    </citation>
    <scope>NUCLEOTIDE SEQUENCE [LARGE SCALE GENOMIC DNA]</scope>
    <source>
        <strain evidence="4 5">HKU16</strain>
    </source>
</reference>
<dbReference type="AlphaFoldDB" id="A0A0M2NMF3"/>
<comment type="caution">
    <text evidence="4">The sequence shown here is derived from an EMBL/GenBank/DDBJ whole genome shotgun (WGS) entry which is preliminary data.</text>
</comment>
<organism evidence="4 5">
    <name type="scientific">Christensenella hongkongensis</name>
    <dbReference type="NCBI Taxonomy" id="270498"/>
    <lineage>
        <taxon>Bacteria</taxon>
        <taxon>Bacillati</taxon>
        <taxon>Bacillota</taxon>
        <taxon>Clostridia</taxon>
        <taxon>Christensenellales</taxon>
        <taxon>Christensenellaceae</taxon>
        <taxon>Christensenella</taxon>
    </lineage>
</organism>
<sequence>MKKLTIAIISIILFVLPFTAFAAPYTDGANYFVVDIPEEAGLYYYTPAGSNMGEELLNAVNPDNKDVQFSICYYTPDNAFAYSVKMIAEPLSTYVASDTSASEESASPSNDSAPVPEITDISQLTQGQLDQIVSTKKAEYGADYSFSNYSTESLNGKQALTLQGGLTGDDTLTTKIYFIISNNQLYTVTAIYKNDAGNTYGTAVSGIMNTLQFSDAVPATATTPEPTATASALPTVTATATASVVPASQPAPTEENFFSSIGAKLQNAYNNDPYFFLYVVGIMVIVAIIIILIILLKSRKQKALRNLNISRPEEKDQAAESTSPVSAAGETSDVSSRLENEQKNSGLSRDMQNRPYGDISKYVPQQDERTIAPSQEQTPPSSLHTEESRMETPSSGARIPHVGSRVERNRQKKKKKGR</sequence>
<feature type="chain" id="PRO_5018225584" description="DUF4366 domain-containing protein" evidence="3">
    <location>
        <begin position="23"/>
        <end position="418"/>
    </location>
</feature>
<feature type="compositionally biased region" description="Polar residues" evidence="1">
    <location>
        <begin position="372"/>
        <end position="383"/>
    </location>
</feature>
<protein>
    <recommendedName>
        <fullName evidence="6">DUF4366 domain-containing protein</fullName>
    </recommendedName>
</protein>
<evidence type="ECO:0000313" key="5">
    <source>
        <dbReference type="Proteomes" id="UP000034076"/>
    </source>
</evidence>
<evidence type="ECO:0000256" key="1">
    <source>
        <dbReference type="SAM" id="MobiDB-lite"/>
    </source>
</evidence>
<feature type="region of interest" description="Disordered" evidence="1">
    <location>
        <begin position="312"/>
        <end position="418"/>
    </location>
</feature>